<sequence length="88" mass="10144">MGLSVRYLYIIGEEEKHEIEIESCGSEVSVKLDGKTEVRESLSKKFFLKERGIFYEEEVGDKETHRLECTCLAPFRIDLTSDFSGSFK</sequence>
<gene>
    <name evidence="1" type="ORF">AKJ64_04595</name>
</gene>
<reference evidence="1 2" key="1">
    <citation type="journal article" date="2016" name="Sci. Rep.">
        <title>Metabolic traits of an uncultured archaeal lineage -MSBL1- from brine pools of the Red Sea.</title>
        <authorList>
            <person name="Mwirichia R."/>
            <person name="Alam I."/>
            <person name="Rashid M."/>
            <person name="Vinu M."/>
            <person name="Ba-Alawi W."/>
            <person name="Anthony Kamau A."/>
            <person name="Kamanda Ngugi D."/>
            <person name="Goker M."/>
            <person name="Klenk H.P."/>
            <person name="Bajic V."/>
            <person name="Stingl U."/>
        </authorList>
    </citation>
    <scope>NUCLEOTIDE SEQUENCE [LARGE SCALE GENOMIC DNA]</scope>
    <source>
        <strain evidence="1">SCGC-AAA259E17</strain>
    </source>
</reference>
<dbReference type="Proteomes" id="UP000070373">
    <property type="component" value="Unassembled WGS sequence"/>
</dbReference>
<proteinExistence type="predicted"/>
<evidence type="ECO:0000313" key="1">
    <source>
        <dbReference type="EMBL" id="KXA91698.1"/>
    </source>
</evidence>
<organism evidence="1 2">
    <name type="scientific">candidate division MSBL1 archaeon SCGC-AAA259E17</name>
    <dbReference type="NCBI Taxonomy" id="1698263"/>
    <lineage>
        <taxon>Archaea</taxon>
        <taxon>Methanobacteriati</taxon>
        <taxon>Methanobacteriota</taxon>
        <taxon>candidate division MSBL1</taxon>
    </lineage>
</organism>
<evidence type="ECO:0000313" key="2">
    <source>
        <dbReference type="Proteomes" id="UP000070373"/>
    </source>
</evidence>
<accession>A0A133UBX3</accession>
<protein>
    <submittedName>
        <fullName evidence="1">Uncharacterized protein</fullName>
    </submittedName>
</protein>
<name>A0A133UBX3_9EURY</name>
<comment type="caution">
    <text evidence="1">The sequence shown here is derived from an EMBL/GenBank/DDBJ whole genome shotgun (WGS) entry which is preliminary data.</text>
</comment>
<dbReference type="EMBL" id="LHXN01000104">
    <property type="protein sequence ID" value="KXA91698.1"/>
    <property type="molecule type" value="Genomic_DNA"/>
</dbReference>
<keyword evidence="2" id="KW-1185">Reference proteome</keyword>
<dbReference type="AlphaFoldDB" id="A0A133UBX3"/>